<name>A2DLR4_TRIV3</name>
<dbReference type="OrthoDB" id="10262588at2759"/>
<reference evidence="1" key="2">
    <citation type="journal article" date="2007" name="Science">
        <title>Draft genome sequence of the sexually transmitted pathogen Trichomonas vaginalis.</title>
        <authorList>
            <person name="Carlton J.M."/>
            <person name="Hirt R.P."/>
            <person name="Silva J.C."/>
            <person name="Delcher A.L."/>
            <person name="Schatz M."/>
            <person name="Zhao Q."/>
            <person name="Wortman J.R."/>
            <person name="Bidwell S.L."/>
            <person name="Alsmark U.C.M."/>
            <person name="Besteiro S."/>
            <person name="Sicheritz-Ponten T."/>
            <person name="Noel C.J."/>
            <person name="Dacks J.B."/>
            <person name="Foster P.G."/>
            <person name="Simillion C."/>
            <person name="Van de Peer Y."/>
            <person name="Miranda-Saavedra D."/>
            <person name="Barton G.J."/>
            <person name="Westrop G.D."/>
            <person name="Mueller S."/>
            <person name="Dessi D."/>
            <person name="Fiori P.L."/>
            <person name="Ren Q."/>
            <person name="Paulsen I."/>
            <person name="Zhang H."/>
            <person name="Bastida-Corcuera F.D."/>
            <person name="Simoes-Barbosa A."/>
            <person name="Brown M.T."/>
            <person name="Hayes R.D."/>
            <person name="Mukherjee M."/>
            <person name="Okumura C.Y."/>
            <person name="Schneider R."/>
            <person name="Smith A.J."/>
            <person name="Vanacova S."/>
            <person name="Villalvazo M."/>
            <person name="Haas B.J."/>
            <person name="Pertea M."/>
            <person name="Feldblyum T.V."/>
            <person name="Utterback T.R."/>
            <person name="Shu C.L."/>
            <person name="Osoegawa K."/>
            <person name="de Jong P.J."/>
            <person name="Hrdy I."/>
            <person name="Horvathova L."/>
            <person name="Zubacova Z."/>
            <person name="Dolezal P."/>
            <person name="Malik S.B."/>
            <person name="Logsdon J.M. Jr."/>
            <person name="Henze K."/>
            <person name="Gupta A."/>
            <person name="Wang C.C."/>
            <person name="Dunne R.L."/>
            <person name="Upcroft J.A."/>
            <person name="Upcroft P."/>
            <person name="White O."/>
            <person name="Salzberg S.L."/>
            <person name="Tang P."/>
            <person name="Chiu C.-H."/>
            <person name="Lee Y.-S."/>
            <person name="Embley T.M."/>
            <person name="Coombs G.H."/>
            <person name="Mottram J.C."/>
            <person name="Tachezy J."/>
            <person name="Fraser-Liggett C.M."/>
            <person name="Johnson P.J."/>
        </authorList>
    </citation>
    <scope>NUCLEOTIDE SEQUENCE [LARGE SCALE GENOMIC DNA]</scope>
    <source>
        <strain evidence="1">G3</strain>
    </source>
</reference>
<dbReference type="InParanoid" id="A2DLR4"/>
<accession>A2DLR4</accession>
<gene>
    <name evidence="1" type="ORF">TVAG_063020</name>
</gene>
<dbReference type="RefSeq" id="XP_001579683.1">
    <property type="nucleotide sequence ID" value="XM_001579633.1"/>
</dbReference>
<organism evidence="1 2">
    <name type="scientific">Trichomonas vaginalis (strain ATCC PRA-98 / G3)</name>
    <dbReference type="NCBI Taxonomy" id="412133"/>
    <lineage>
        <taxon>Eukaryota</taxon>
        <taxon>Metamonada</taxon>
        <taxon>Parabasalia</taxon>
        <taxon>Trichomonadida</taxon>
        <taxon>Trichomonadidae</taxon>
        <taxon>Trichomonas</taxon>
    </lineage>
</organism>
<reference evidence="1" key="1">
    <citation type="submission" date="2006-10" db="EMBL/GenBank/DDBJ databases">
        <authorList>
            <person name="Amadeo P."/>
            <person name="Zhao Q."/>
            <person name="Wortman J."/>
            <person name="Fraser-Liggett C."/>
            <person name="Carlton J."/>
        </authorList>
    </citation>
    <scope>NUCLEOTIDE SEQUENCE</scope>
    <source>
        <strain evidence="1">G3</strain>
    </source>
</reference>
<evidence type="ECO:0000313" key="2">
    <source>
        <dbReference type="Proteomes" id="UP000001542"/>
    </source>
</evidence>
<dbReference type="EMBL" id="DS113216">
    <property type="protein sequence ID" value="EAY18697.1"/>
    <property type="molecule type" value="Genomic_DNA"/>
</dbReference>
<dbReference type="VEuPathDB" id="TrichDB:TVAGG3_0581170"/>
<dbReference type="KEGG" id="tva:5464211"/>
<dbReference type="VEuPathDB" id="TrichDB:TVAG_063020"/>
<protein>
    <submittedName>
        <fullName evidence="1">Uncharacterized protein</fullName>
    </submittedName>
</protein>
<evidence type="ECO:0000313" key="1">
    <source>
        <dbReference type="EMBL" id="EAY18697.1"/>
    </source>
</evidence>
<dbReference type="AlphaFoldDB" id="A2DLR4"/>
<dbReference type="Proteomes" id="UP000001542">
    <property type="component" value="Unassembled WGS sequence"/>
</dbReference>
<keyword evidence="2" id="KW-1185">Reference proteome</keyword>
<sequence>MFLSLICGNLPTYKYFVIKDGYEEIDIHEPGVQSSYEYLCGVVPKFLPDFTTYHAITLIHCWHKKEGNYYAVEVMTQRIRYLVTVQDIEGTHYLYSVRILNCDGPGGAKWSQPEQDIIDLVMEEAKEKFGQDLKLRNVAAFTTRLQGTKYAHFVADVETDSERFLINVHLEKPFGGQQYSIKDIVRVE</sequence>
<proteinExistence type="predicted"/>